<reference evidence="2 3" key="3">
    <citation type="journal article" date="2014" name="Genome Announc.">
        <title>Genome Sequence of the Microsporidian Species Nematocida sp1 Strain ERTm6 (ATCC PRA-372).</title>
        <authorList>
            <person name="Bakowski M.A."/>
            <person name="Priest M."/>
            <person name="Young S."/>
            <person name="Cuomo C.A."/>
            <person name="Troemel E.R."/>
        </authorList>
    </citation>
    <scope>NUCLEOTIDE SEQUENCE [LARGE SCALE GENOMIC DNA]</scope>
    <source>
        <strain evidence="2 3">ERTm6</strain>
    </source>
</reference>
<dbReference type="AlphaFoldDB" id="H8ZEA8"/>
<dbReference type="EMBL" id="JH604637">
    <property type="protein sequence ID" value="EHY64873.1"/>
    <property type="molecule type" value="Genomic_DNA"/>
</dbReference>
<evidence type="ECO:0000313" key="3">
    <source>
        <dbReference type="Proteomes" id="UP000054524"/>
    </source>
</evidence>
<accession>H8ZEA8</accession>
<dbReference type="OrthoDB" id="2188846at2759"/>
<dbReference type="EMBL" id="AKIJ01000004">
    <property type="protein sequence ID" value="KFG25744.1"/>
    <property type="molecule type" value="Genomic_DNA"/>
</dbReference>
<reference evidence="1" key="1">
    <citation type="submission" date="2011-03" db="EMBL/GenBank/DDBJ databases">
        <title>The Genome Sequence of Nematocida sp1 strain ERTm2.</title>
        <authorList>
            <consortium name="The Broad Institute Genome Sequencing Platform"/>
            <consortium name="The Broad Institute Genome Sequencing Center for Infectious Disease"/>
            <person name="Cuomo C."/>
            <person name="Troemel E."/>
            <person name="Young S.K."/>
            <person name="Zeng Q."/>
            <person name="Gargeya S."/>
            <person name="Fitzgerald M."/>
            <person name="Haas B."/>
            <person name="Abouelleil A."/>
            <person name="Alvarado L."/>
            <person name="Arachchi H.M."/>
            <person name="Berlin A."/>
            <person name="Brown A."/>
            <person name="Chapman S.B."/>
            <person name="Chen Z."/>
            <person name="Dunbar C."/>
            <person name="Freedman E."/>
            <person name="Gearin G."/>
            <person name="Gellesch M."/>
            <person name="Goldberg J."/>
            <person name="Griggs A."/>
            <person name="Gujja S."/>
            <person name="Heilman E.R."/>
            <person name="Heiman D."/>
            <person name="Howarth C."/>
            <person name="Larson L."/>
            <person name="Lui A."/>
            <person name="MacDonald P.J.P."/>
            <person name="Mehta T."/>
            <person name="Montmayeur A."/>
            <person name="Murphy C."/>
            <person name="Neiman D."/>
            <person name="Pearson M."/>
            <person name="Priest M."/>
            <person name="Roberts A."/>
            <person name="Saif S."/>
            <person name="Shea T."/>
            <person name="Shenoy N."/>
            <person name="Sisk P."/>
            <person name="Stolte C."/>
            <person name="Sykes S."/>
            <person name="White J."/>
            <person name="Yandava C."/>
            <person name="Wortman J."/>
            <person name="Nusbaum C."/>
            <person name="Birren B."/>
        </authorList>
    </citation>
    <scope>NUCLEOTIDE SEQUENCE</scope>
    <source>
        <strain evidence="1">ERTm2</strain>
    </source>
</reference>
<organism evidence="1">
    <name type="scientific">Nematocida ausubeli (strain ATCC PRA-371 / ERTm2)</name>
    <name type="common">Nematode killer fungus</name>
    <dbReference type="NCBI Taxonomy" id="1913371"/>
    <lineage>
        <taxon>Eukaryota</taxon>
        <taxon>Fungi</taxon>
        <taxon>Fungi incertae sedis</taxon>
        <taxon>Microsporidia</taxon>
        <taxon>Nematocida</taxon>
    </lineage>
</organism>
<evidence type="ECO:0000313" key="2">
    <source>
        <dbReference type="EMBL" id="KFG25744.1"/>
    </source>
</evidence>
<accession>A0A086J0S6</accession>
<gene>
    <name evidence="1" type="ORF">NERG_01929</name>
    <name evidence="2" type="ORF">NESG_01728</name>
</gene>
<sequence length="161" mass="17795">MEEVHAQNRELSNCLDTKIAIQMAVDGMHISVKGHALKGIKIRHIPGQHKNVETDVFESLEIMAYDKRSTPMIRYIVMTAIENELNKLEEPLRLSVHVSVLSSGRYAEGAVLAVNAILSHLGINTEYIIDGSCSDDLLKQVVIKNTHGEIIYAVGTGAFNE</sequence>
<protein>
    <submittedName>
        <fullName evidence="1">Uncharacterized protein</fullName>
    </submittedName>
</protein>
<proteinExistence type="predicted"/>
<dbReference type="HOGENOM" id="CLU_1644170_0_0_1"/>
<name>H8ZEA8_NEMA1</name>
<keyword evidence="3" id="KW-1185">Reference proteome</keyword>
<dbReference type="Proteomes" id="UP000054524">
    <property type="component" value="Unassembled WGS sequence"/>
</dbReference>
<dbReference type="Proteomes" id="UP000005622">
    <property type="component" value="Unassembled WGS sequence"/>
</dbReference>
<evidence type="ECO:0000313" key="1">
    <source>
        <dbReference type="EMBL" id="EHY64873.1"/>
    </source>
</evidence>
<reference evidence="2" key="2">
    <citation type="submission" date="2012-10" db="EMBL/GenBank/DDBJ databases">
        <authorList>
            <consortium name="The Broad Institute Genome Sequencing Platform"/>
            <consortium name="The Broad Institute Genome Sequencing Center for Infectious Disease"/>
            <person name="Cuomo C."/>
            <person name="Troemel E."/>
            <person name="Walker B."/>
            <person name="Young S.K."/>
            <person name="Zeng Q."/>
            <person name="Gargeya S."/>
            <person name="Fitzgerald M."/>
            <person name="Haas B."/>
            <person name="Abouelleil A."/>
            <person name="Alvarado L."/>
            <person name="Arachchi H.M."/>
            <person name="Berlin A.M."/>
            <person name="Chapman S.B."/>
            <person name="Goldberg J."/>
            <person name="Griggs A."/>
            <person name="Gujja S."/>
            <person name="Hansen M."/>
            <person name="Howarth C."/>
            <person name="Imamovic A."/>
            <person name="Larimer J."/>
            <person name="McCowan C."/>
            <person name="Murphy C."/>
            <person name="Neiman D."/>
            <person name="Pearson M."/>
            <person name="Priest M."/>
            <person name="Roberts A."/>
            <person name="Saif S."/>
            <person name="Shea T."/>
            <person name="Sisk P."/>
            <person name="Sykes S."/>
            <person name="Wortman J."/>
            <person name="Nusbaum C."/>
            <person name="Birren B."/>
        </authorList>
    </citation>
    <scope>NUCLEOTIDE SEQUENCE</scope>
    <source>
        <strain evidence="2">ERTm6</strain>
    </source>
</reference>